<proteinExistence type="predicted"/>
<reference evidence="1" key="1">
    <citation type="submission" date="2021-08" db="EMBL/GenBank/DDBJ databases">
        <title>The first chromosome-level gecko genome reveals the dynamic sex chromosomes of Neotropical dwarf geckos (Sphaerodactylidae: Sphaerodactylus).</title>
        <authorList>
            <person name="Pinto B.J."/>
            <person name="Keating S.E."/>
            <person name="Gamble T."/>
        </authorList>
    </citation>
    <scope>NUCLEOTIDE SEQUENCE</scope>
    <source>
        <strain evidence="1">TG3544</strain>
    </source>
</reference>
<protein>
    <submittedName>
        <fullName evidence="1">Uncharacterized protein</fullName>
    </submittedName>
</protein>
<dbReference type="EMBL" id="CM037615">
    <property type="protein sequence ID" value="KAH8013652.1"/>
    <property type="molecule type" value="Genomic_DNA"/>
</dbReference>
<gene>
    <name evidence="1" type="ORF">K3G42_021039</name>
</gene>
<evidence type="ECO:0000313" key="2">
    <source>
        <dbReference type="Proteomes" id="UP000827872"/>
    </source>
</evidence>
<dbReference type="Proteomes" id="UP000827872">
    <property type="component" value="Linkage Group LG02"/>
</dbReference>
<sequence>MAAAASIKGQRKARDLSEDSEMEPEEERIHYSKRLDLGELPKCASTQYWGIPILLVGCKTDLRKIKVLLRRLHQNQQEPITYRKERTWLGDSVQTLE</sequence>
<evidence type="ECO:0000313" key="1">
    <source>
        <dbReference type="EMBL" id="KAH8013652.1"/>
    </source>
</evidence>
<organism evidence="1 2">
    <name type="scientific">Sphaerodactylus townsendi</name>
    <dbReference type="NCBI Taxonomy" id="933632"/>
    <lineage>
        <taxon>Eukaryota</taxon>
        <taxon>Metazoa</taxon>
        <taxon>Chordata</taxon>
        <taxon>Craniata</taxon>
        <taxon>Vertebrata</taxon>
        <taxon>Euteleostomi</taxon>
        <taxon>Lepidosauria</taxon>
        <taxon>Squamata</taxon>
        <taxon>Bifurcata</taxon>
        <taxon>Gekkota</taxon>
        <taxon>Sphaerodactylidae</taxon>
        <taxon>Sphaerodactylus</taxon>
    </lineage>
</organism>
<keyword evidence="2" id="KW-1185">Reference proteome</keyword>
<accession>A0ACB8G277</accession>
<name>A0ACB8G277_9SAUR</name>
<comment type="caution">
    <text evidence="1">The sequence shown here is derived from an EMBL/GenBank/DDBJ whole genome shotgun (WGS) entry which is preliminary data.</text>
</comment>